<dbReference type="UniPathway" id="UPA00017"/>
<evidence type="ECO:0000259" key="14">
    <source>
        <dbReference type="Pfam" id="PF01648"/>
    </source>
</evidence>
<dbReference type="GO" id="GO:0000287">
    <property type="term" value="F:magnesium ion binding"/>
    <property type="evidence" value="ECO:0007669"/>
    <property type="project" value="InterPro"/>
</dbReference>
<proteinExistence type="inferred from homology"/>
<evidence type="ECO:0000256" key="13">
    <source>
        <dbReference type="PIRSR" id="PIRSR603542-2"/>
    </source>
</evidence>
<comment type="subunit">
    <text evidence="4">EntB, EntD, EntE, and EntF form a multienzyme complex called enterobactin synthase.</text>
</comment>
<evidence type="ECO:0000256" key="6">
    <source>
        <dbReference type="ARBA" id="ARBA00022679"/>
    </source>
</evidence>
<dbReference type="GO" id="GO:0008897">
    <property type="term" value="F:holo-[acyl-carrier-protein] synthase activity"/>
    <property type="evidence" value="ECO:0007669"/>
    <property type="project" value="InterPro"/>
</dbReference>
<dbReference type="GO" id="GO:0009366">
    <property type="term" value="C:enterobactin synthetase complex"/>
    <property type="evidence" value="ECO:0007669"/>
    <property type="project" value="InterPro"/>
</dbReference>
<dbReference type="EMBL" id="BMJV01000006">
    <property type="protein sequence ID" value="GGG78386.1"/>
    <property type="molecule type" value="Genomic_DNA"/>
</dbReference>
<dbReference type="GO" id="GO:0005886">
    <property type="term" value="C:plasma membrane"/>
    <property type="evidence" value="ECO:0007669"/>
    <property type="project" value="TreeGrafter"/>
</dbReference>
<dbReference type="Pfam" id="PF01648">
    <property type="entry name" value="ACPS"/>
    <property type="match status" value="1"/>
</dbReference>
<evidence type="ECO:0000313" key="16">
    <source>
        <dbReference type="EMBL" id="GGG78386.1"/>
    </source>
</evidence>
<comment type="pathway">
    <text evidence="2">Siderophore biosynthesis; enterobactin biosynthesis.</text>
</comment>
<dbReference type="Pfam" id="PF17837">
    <property type="entry name" value="4PPT_N"/>
    <property type="match status" value="1"/>
</dbReference>
<keyword evidence="17" id="KW-1185">Reference proteome</keyword>
<feature type="domain" description="4'-phosphopantetheinyl transferase N-terminal" evidence="15">
    <location>
        <begin position="41"/>
        <end position="106"/>
    </location>
</feature>
<evidence type="ECO:0000256" key="2">
    <source>
        <dbReference type="ARBA" id="ARBA00004993"/>
    </source>
</evidence>
<evidence type="ECO:0000259" key="15">
    <source>
        <dbReference type="Pfam" id="PF17837"/>
    </source>
</evidence>
<dbReference type="SUPFAM" id="SSF56214">
    <property type="entry name" value="4'-phosphopantetheinyl transferase"/>
    <property type="match status" value="1"/>
</dbReference>
<comment type="cofactor">
    <cofactor evidence="13">
        <name>Mg(2+)</name>
        <dbReference type="ChEBI" id="CHEBI:18420"/>
    </cofactor>
</comment>
<comment type="function">
    <text evidence="1">Involved in the biosynthesis of the siderophore enterobactin (enterochelin), which is a macrocyclic trimeric lactone of N-(2,3-dihydroxybenzoyl)-serine. The serine trilactone serves as a scaffolding for the three catechol functionalities that provide hexadentate coordination for the tightly ligated iron(2+) atoms. Plays an essential role in the assembly of the enterobactin by catalyzing the transfer of the 4'-phosphopantetheine (Ppant) moiety from coenzyme A to the apo-domains of both EntB (ArCP domain) and EntF (PCP domain) to yield their holo-forms which make them competent for the activation of 2,3-dihydroxybenzoate (DHB) and L-serine, respectively.</text>
</comment>
<evidence type="ECO:0000256" key="3">
    <source>
        <dbReference type="ARBA" id="ARBA00008342"/>
    </source>
</evidence>
<evidence type="ECO:0000256" key="9">
    <source>
        <dbReference type="ARBA" id="ARBA00031996"/>
    </source>
</evidence>
<comment type="caution">
    <text evidence="16">The sequence shown here is derived from an EMBL/GenBank/DDBJ whole genome shotgun (WGS) entry which is preliminary data.</text>
</comment>
<keyword evidence="13" id="KW-0460">Magnesium</keyword>
<accession>A0A8J2ZL70</accession>
<feature type="binding site" evidence="12">
    <location>
        <begin position="96"/>
        <end position="97"/>
    </location>
    <ligand>
        <name>CoA</name>
        <dbReference type="ChEBI" id="CHEBI:57287"/>
    </ligand>
</feature>
<dbReference type="Gene3D" id="3.90.470.20">
    <property type="entry name" value="4'-phosphopantetheinyl transferase domain"/>
    <property type="match status" value="1"/>
</dbReference>
<feature type="binding site" evidence="13">
    <location>
        <position position="118"/>
    </location>
    <ligand>
        <name>Mg(2+)</name>
        <dbReference type="ChEBI" id="CHEBI:18420"/>
    </ligand>
</feature>
<feature type="domain" description="4'-phosphopantetheinyl transferase" evidence="14">
    <location>
        <begin position="114"/>
        <end position="184"/>
    </location>
</feature>
<reference evidence="16" key="1">
    <citation type="journal article" date="2014" name="Int. J. Syst. Evol. Microbiol.">
        <title>Complete genome sequence of Corynebacterium casei LMG S-19264T (=DSM 44701T), isolated from a smear-ripened cheese.</title>
        <authorList>
            <consortium name="US DOE Joint Genome Institute (JGI-PGF)"/>
            <person name="Walter F."/>
            <person name="Albersmeier A."/>
            <person name="Kalinowski J."/>
            <person name="Ruckert C."/>
        </authorList>
    </citation>
    <scope>NUCLEOTIDE SEQUENCE</scope>
    <source>
        <strain evidence="16">CGMCC 1.15762</strain>
    </source>
</reference>
<protein>
    <recommendedName>
        <fullName evidence="5">Enterobactin synthase component D</fullName>
    </recommendedName>
    <alternativeName>
        <fullName evidence="8">4'-phosphopantetheinyl transferase EntD</fullName>
    </alternativeName>
    <alternativeName>
        <fullName evidence="9">Enterochelin synthase D</fullName>
    </alternativeName>
</protein>
<keyword evidence="7" id="KW-0259">Enterobactin biosynthesis</keyword>
<dbReference type="InterPro" id="IPR041354">
    <property type="entry name" value="4PPT_N"/>
</dbReference>
<evidence type="ECO:0000313" key="17">
    <source>
        <dbReference type="Proteomes" id="UP000617145"/>
    </source>
</evidence>
<comment type="catalytic activity">
    <reaction evidence="10">
        <text>apo-[aryl-carrier protein] + CoA = holo-[aryl-carrier protein] + adenosine 3',5'-bisphosphate + H(+)</text>
        <dbReference type="Rhea" id="RHEA:48404"/>
        <dbReference type="Rhea" id="RHEA-COMP:15903"/>
        <dbReference type="Rhea" id="RHEA-COMP:17557"/>
        <dbReference type="ChEBI" id="CHEBI:15378"/>
        <dbReference type="ChEBI" id="CHEBI:29999"/>
        <dbReference type="ChEBI" id="CHEBI:57287"/>
        <dbReference type="ChEBI" id="CHEBI:58343"/>
        <dbReference type="ChEBI" id="CHEBI:64479"/>
    </reaction>
</comment>
<evidence type="ECO:0000256" key="1">
    <source>
        <dbReference type="ARBA" id="ARBA00003937"/>
    </source>
</evidence>
<feature type="binding site" evidence="12">
    <location>
        <position position="52"/>
    </location>
    <ligand>
        <name>CoA</name>
        <dbReference type="ChEBI" id="CHEBI:57287"/>
    </ligand>
</feature>
<gene>
    <name evidence="16" type="ORF">GCM10011415_29210</name>
</gene>
<dbReference type="RefSeq" id="WP_188790976.1">
    <property type="nucleotide sequence ID" value="NZ_BMJV01000006.1"/>
</dbReference>
<sequence length="218" mass="23261">MATEHRASRFERALVDTGIFAGLGFAVALPTNDPGALFPQERAALRRAVPARLAEFAGGRIAARRAMAAIGLPGAPIPMNPDRSPRWPDGVVGSISHGGGLCLAVVGHARDWQAIGIDLEPDTDLPSDAIPEIASEEELSRLDLPRARAATRIFGAKEAAYKAQFPRTKCVFGFDAMASFLPQSLMRMTTDVGPGIDAEFPMAQQVIEDIQVSACLVR</sequence>
<dbReference type="PANTHER" id="PTHR38096">
    <property type="entry name" value="ENTEROBACTIN SYNTHASE COMPONENT D"/>
    <property type="match status" value="1"/>
</dbReference>
<keyword evidence="13" id="KW-0479">Metal-binding</keyword>
<dbReference type="InterPro" id="IPR008278">
    <property type="entry name" value="4-PPantetheinyl_Trfase_dom"/>
</dbReference>
<evidence type="ECO:0000256" key="12">
    <source>
        <dbReference type="PIRSR" id="PIRSR603542-1"/>
    </source>
</evidence>
<comment type="similarity">
    <text evidence="3">Belongs to the P-Pant transferase superfamily. EntD family.</text>
</comment>
<comment type="catalytic activity">
    <reaction evidence="11">
        <text>apo-[peptidyl-carrier protein] + CoA = holo-[peptidyl-carrier protein] + adenosine 3',5'-bisphosphate + H(+)</text>
        <dbReference type="Rhea" id="RHEA:46228"/>
        <dbReference type="Rhea" id="RHEA-COMP:11479"/>
        <dbReference type="Rhea" id="RHEA-COMP:11480"/>
        <dbReference type="ChEBI" id="CHEBI:15378"/>
        <dbReference type="ChEBI" id="CHEBI:29999"/>
        <dbReference type="ChEBI" id="CHEBI:57287"/>
        <dbReference type="ChEBI" id="CHEBI:58343"/>
        <dbReference type="ChEBI" id="CHEBI:64479"/>
    </reaction>
</comment>
<dbReference type="PRINTS" id="PR01399">
    <property type="entry name" value="ENTSNTHTASED"/>
</dbReference>
<name>A0A8J2ZL70_9RHOB</name>
<evidence type="ECO:0000256" key="8">
    <source>
        <dbReference type="ARBA" id="ARBA00029894"/>
    </source>
</evidence>
<dbReference type="Proteomes" id="UP000617145">
    <property type="component" value="Unassembled WGS sequence"/>
</dbReference>
<dbReference type="GO" id="GO:0009239">
    <property type="term" value="P:enterobactin biosynthetic process"/>
    <property type="evidence" value="ECO:0007669"/>
    <property type="project" value="UniProtKB-UniPathway"/>
</dbReference>
<feature type="binding site" evidence="12">
    <location>
        <position position="118"/>
    </location>
    <ligand>
        <name>CoA</name>
        <dbReference type="ChEBI" id="CHEBI:57287"/>
    </ligand>
</feature>
<feature type="binding site" evidence="12">
    <location>
        <position position="158"/>
    </location>
    <ligand>
        <name>CoA</name>
        <dbReference type="ChEBI" id="CHEBI:57287"/>
    </ligand>
</feature>
<dbReference type="PANTHER" id="PTHR38096:SF1">
    <property type="entry name" value="ENTEROBACTIN SYNTHASE COMPONENT D"/>
    <property type="match status" value="1"/>
</dbReference>
<dbReference type="AlphaFoldDB" id="A0A8J2ZL70"/>
<feature type="binding site" evidence="13">
    <location>
        <position position="120"/>
    </location>
    <ligand>
        <name>Mg(2+)</name>
        <dbReference type="ChEBI" id="CHEBI:18420"/>
    </ligand>
</feature>
<evidence type="ECO:0000256" key="4">
    <source>
        <dbReference type="ARBA" id="ARBA00011503"/>
    </source>
</evidence>
<evidence type="ECO:0000256" key="5">
    <source>
        <dbReference type="ARBA" id="ARBA00019087"/>
    </source>
</evidence>
<reference evidence="16" key="2">
    <citation type="submission" date="2020-09" db="EMBL/GenBank/DDBJ databases">
        <authorList>
            <person name="Sun Q."/>
            <person name="Zhou Y."/>
        </authorList>
    </citation>
    <scope>NUCLEOTIDE SEQUENCE</scope>
    <source>
        <strain evidence="16">CGMCC 1.15762</strain>
    </source>
</reference>
<feature type="binding site" evidence="12">
    <location>
        <position position="60"/>
    </location>
    <ligand>
        <name>CoA</name>
        <dbReference type="ChEBI" id="CHEBI:57287"/>
    </ligand>
</feature>
<evidence type="ECO:0000256" key="7">
    <source>
        <dbReference type="ARBA" id="ARBA00023191"/>
    </source>
</evidence>
<keyword evidence="6" id="KW-0808">Transferase</keyword>
<organism evidence="16 17">
    <name type="scientific">Salipiger pallidus</name>
    <dbReference type="NCBI Taxonomy" id="1775170"/>
    <lineage>
        <taxon>Bacteria</taxon>
        <taxon>Pseudomonadati</taxon>
        <taxon>Pseudomonadota</taxon>
        <taxon>Alphaproteobacteria</taxon>
        <taxon>Rhodobacterales</taxon>
        <taxon>Roseobacteraceae</taxon>
        <taxon>Salipiger</taxon>
    </lineage>
</organism>
<evidence type="ECO:0000256" key="11">
    <source>
        <dbReference type="ARBA" id="ARBA00049191"/>
    </source>
</evidence>
<feature type="binding site" evidence="12">
    <location>
        <position position="162"/>
    </location>
    <ligand>
        <name>CoA</name>
        <dbReference type="ChEBI" id="CHEBI:57287"/>
    </ligand>
</feature>
<dbReference type="InterPro" id="IPR037143">
    <property type="entry name" value="4-PPantetheinyl_Trfase_dom_sf"/>
</dbReference>
<evidence type="ECO:0000256" key="10">
    <source>
        <dbReference type="ARBA" id="ARBA00049176"/>
    </source>
</evidence>
<dbReference type="InterPro" id="IPR003542">
    <property type="entry name" value="Enbac_synth_compD-like"/>
</dbReference>